<reference evidence="2 3" key="1">
    <citation type="journal article" date="2020" name="Nature">
        <title>Six reference-quality genomes reveal evolution of bat adaptations.</title>
        <authorList>
            <person name="Jebb D."/>
            <person name="Huang Z."/>
            <person name="Pippel M."/>
            <person name="Hughes G.M."/>
            <person name="Lavrichenko K."/>
            <person name="Devanna P."/>
            <person name="Winkler S."/>
            <person name="Jermiin L.S."/>
            <person name="Skirmuntt E.C."/>
            <person name="Katzourakis A."/>
            <person name="Burkitt-Gray L."/>
            <person name="Ray D.A."/>
            <person name="Sullivan K.A.M."/>
            <person name="Roscito J.G."/>
            <person name="Kirilenko B.M."/>
            <person name="Davalos L.M."/>
            <person name="Corthals A.P."/>
            <person name="Power M.L."/>
            <person name="Jones G."/>
            <person name="Ransome R.D."/>
            <person name="Dechmann D.K.N."/>
            <person name="Locatelli A.G."/>
            <person name="Puechmaille S.J."/>
            <person name="Fedrigo O."/>
            <person name="Jarvis E.D."/>
            <person name="Hiller M."/>
            <person name="Vernes S.C."/>
            <person name="Myers E.W."/>
            <person name="Teeling E.C."/>
        </authorList>
    </citation>
    <scope>NUCLEOTIDE SEQUENCE [LARGE SCALE GENOMIC DNA]</scope>
    <source>
        <strain evidence="2">Bat1K_MPI-CBG_1</strain>
    </source>
</reference>
<organism evidence="2 3">
    <name type="scientific">Phyllostomus discolor</name>
    <name type="common">pale spear-nosed bat</name>
    <dbReference type="NCBI Taxonomy" id="89673"/>
    <lineage>
        <taxon>Eukaryota</taxon>
        <taxon>Metazoa</taxon>
        <taxon>Chordata</taxon>
        <taxon>Craniata</taxon>
        <taxon>Vertebrata</taxon>
        <taxon>Euteleostomi</taxon>
        <taxon>Mammalia</taxon>
        <taxon>Eutheria</taxon>
        <taxon>Laurasiatheria</taxon>
        <taxon>Chiroptera</taxon>
        <taxon>Yangochiroptera</taxon>
        <taxon>Phyllostomidae</taxon>
        <taxon>Phyllostominae</taxon>
        <taxon>Phyllostomus</taxon>
    </lineage>
</organism>
<proteinExistence type="predicted"/>
<gene>
    <name evidence="2" type="ORF">HJG60_010507</name>
</gene>
<evidence type="ECO:0000256" key="1">
    <source>
        <dbReference type="SAM" id="MobiDB-lite"/>
    </source>
</evidence>
<comment type="caution">
    <text evidence="2">The sequence shown here is derived from an EMBL/GenBank/DDBJ whole genome shotgun (WGS) entry which is preliminary data.</text>
</comment>
<sequence>MGRAAAALCHGATLVSSPGLRETDGRDLAGAGGPAGWVLPQVNKPSQQGDVPGKGTAGVGKGQHSVEGGVGRQRRGKGAPSLEKNPMAGLPHEAAYPGCSGPRKALSLLLSVPKLRAGSQPWASSTQEGISESIRHCKREAALAPGCSPAWCGPRQAQPLSHL</sequence>
<dbReference type="EMBL" id="JABVXQ010000004">
    <property type="protein sequence ID" value="KAF6114526.1"/>
    <property type="molecule type" value="Genomic_DNA"/>
</dbReference>
<protein>
    <submittedName>
        <fullName evidence="2">Uncharacterized protein</fullName>
    </submittedName>
</protein>
<evidence type="ECO:0000313" key="2">
    <source>
        <dbReference type="EMBL" id="KAF6114526.1"/>
    </source>
</evidence>
<dbReference type="Proteomes" id="UP000664940">
    <property type="component" value="Unassembled WGS sequence"/>
</dbReference>
<accession>A0A834ARE4</accession>
<dbReference type="AlphaFoldDB" id="A0A834ARE4"/>
<feature type="region of interest" description="Disordered" evidence="1">
    <location>
        <begin position="42"/>
        <end position="96"/>
    </location>
</feature>
<name>A0A834ARE4_9CHIR</name>
<evidence type="ECO:0000313" key="3">
    <source>
        <dbReference type="Proteomes" id="UP000664940"/>
    </source>
</evidence>